<protein>
    <submittedName>
        <fullName evidence="1">YkgJ family cysteine cluster protein</fullName>
    </submittedName>
</protein>
<keyword evidence="2" id="KW-1185">Reference proteome</keyword>
<reference evidence="1" key="1">
    <citation type="submission" date="2021-02" db="EMBL/GenBank/DDBJ databases">
        <title>Skermanella TT6 skin isolate.</title>
        <authorList>
            <person name="Lee K."/>
            <person name="Ganzorig M."/>
        </authorList>
    </citation>
    <scope>NUCLEOTIDE SEQUENCE</scope>
    <source>
        <strain evidence="1">TT6</strain>
    </source>
</reference>
<proteinExistence type="predicted"/>
<name>A0ABX7AZK6_9PROT</name>
<evidence type="ECO:0000313" key="2">
    <source>
        <dbReference type="Proteomes" id="UP000595197"/>
    </source>
</evidence>
<gene>
    <name evidence="1" type="ORF">IGS68_15505</name>
</gene>
<organism evidence="1 2">
    <name type="scientific">Skermanella cutis</name>
    <dbReference type="NCBI Taxonomy" id="2775420"/>
    <lineage>
        <taxon>Bacteria</taxon>
        <taxon>Pseudomonadati</taxon>
        <taxon>Pseudomonadota</taxon>
        <taxon>Alphaproteobacteria</taxon>
        <taxon>Rhodospirillales</taxon>
        <taxon>Azospirillaceae</taxon>
        <taxon>Skermanella</taxon>
    </lineage>
</organism>
<dbReference type="Proteomes" id="UP000595197">
    <property type="component" value="Chromosome"/>
</dbReference>
<evidence type="ECO:0000313" key="1">
    <source>
        <dbReference type="EMBL" id="QQP87508.1"/>
    </source>
</evidence>
<dbReference type="Pfam" id="PF03692">
    <property type="entry name" value="CxxCxxCC"/>
    <property type="match status" value="1"/>
</dbReference>
<sequence length="119" mass="13416">MADVVIYDVSYELAENHTDKIHVPNPHFACSSCGHCCRQLQRHALYRELDRGDGICRHFSESSNLCTIYESRPDLCRIDQMYEALFAAHMTRSDYHAATHAACLALQSDASASLPFPEP</sequence>
<dbReference type="EMBL" id="CP067420">
    <property type="protein sequence ID" value="QQP87508.1"/>
    <property type="molecule type" value="Genomic_DNA"/>
</dbReference>
<dbReference type="InterPro" id="IPR005358">
    <property type="entry name" value="Puta_zinc/iron-chelating_dom"/>
</dbReference>
<dbReference type="RefSeq" id="WP_201070743.1">
    <property type="nucleotide sequence ID" value="NZ_CP067420.1"/>
</dbReference>
<accession>A0ABX7AZK6</accession>